<dbReference type="EMBL" id="AVOT02029663">
    <property type="protein sequence ID" value="MBW0522587.1"/>
    <property type="molecule type" value="Genomic_DNA"/>
</dbReference>
<reference evidence="1" key="1">
    <citation type="submission" date="2021-03" db="EMBL/GenBank/DDBJ databases">
        <title>Draft genome sequence of rust myrtle Austropuccinia psidii MF-1, a brazilian biotype.</title>
        <authorList>
            <person name="Quecine M.C."/>
            <person name="Pachon D.M.R."/>
            <person name="Bonatelli M.L."/>
            <person name="Correr F.H."/>
            <person name="Franceschini L.M."/>
            <person name="Leite T.F."/>
            <person name="Margarido G.R.A."/>
            <person name="Almeida C.A."/>
            <person name="Ferrarezi J.A."/>
            <person name="Labate C.A."/>
        </authorList>
    </citation>
    <scope>NUCLEOTIDE SEQUENCE</scope>
    <source>
        <strain evidence="1">MF-1</strain>
    </source>
</reference>
<accession>A0A9Q3ERZ6</accession>
<dbReference type="Proteomes" id="UP000765509">
    <property type="component" value="Unassembled WGS sequence"/>
</dbReference>
<name>A0A9Q3ERZ6_9BASI</name>
<gene>
    <name evidence="1" type="ORF">O181_062302</name>
</gene>
<evidence type="ECO:0000313" key="2">
    <source>
        <dbReference type="Proteomes" id="UP000765509"/>
    </source>
</evidence>
<keyword evidence="2" id="KW-1185">Reference proteome</keyword>
<evidence type="ECO:0000313" key="1">
    <source>
        <dbReference type="EMBL" id="MBW0522587.1"/>
    </source>
</evidence>
<sequence>MCSYLKGSKRSDQDYEISEDRPVEYYPIQNITAFFGVTEIHNHSPEFSEDCYSLINIQHFRIFKTKPASGNIYTSGASFIKPILMNDIEDEVNLDTGES</sequence>
<dbReference type="AlphaFoldDB" id="A0A9Q3ERZ6"/>
<comment type="caution">
    <text evidence="1">The sequence shown here is derived from an EMBL/GenBank/DDBJ whole genome shotgun (WGS) entry which is preliminary data.</text>
</comment>
<organism evidence="1 2">
    <name type="scientific">Austropuccinia psidii MF-1</name>
    <dbReference type="NCBI Taxonomy" id="1389203"/>
    <lineage>
        <taxon>Eukaryota</taxon>
        <taxon>Fungi</taxon>
        <taxon>Dikarya</taxon>
        <taxon>Basidiomycota</taxon>
        <taxon>Pucciniomycotina</taxon>
        <taxon>Pucciniomycetes</taxon>
        <taxon>Pucciniales</taxon>
        <taxon>Sphaerophragmiaceae</taxon>
        <taxon>Austropuccinia</taxon>
    </lineage>
</organism>
<dbReference type="OrthoDB" id="2507294at2759"/>
<proteinExistence type="predicted"/>
<protein>
    <submittedName>
        <fullName evidence="1">Uncharacterized protein</fullName>
    </submittedName>
</protein>